<keyword evidence="1" id="KW-0812">Transmembrane</keyword>
<dbReference type="AlphaFoldDB" id="A0A8H5D4K9"/>
<keyword evidence="1" id="KW-1133">Transmembrane helix</keyword>
<reference evidence="2 3" key="1">
    <citation type="journal article" date="2020" name="ISME J.">
        <title>Uncovering the hidden diversity of litter-decomposition mechanisms in mushroom-forming fungi.</title>
        <authorList>
            <person name="Floudas D."/>
            <person name="Bentzer J."/>
            <person name="Ahren D."/>
            <person name="Johansson T."/>
            <person name="Persson P."/>
            <person name="Tunlid A."/>
        </authorList>
    </citation>
    <scope>NUCLEOTIDE SEQUENCE [LARGE SCALE GENOMIC DNA]</scope>
    <source>
        <strain evidence="2 3">CBS 291.85</strain>
    </source>
</reference>
<dbReference type="Proteomes" id="UP000559256">
    <property type="component" value="Unassembled WGS sequence"/>
</dbReference>
<feature type="transmembrane region" description="Helical" evidence="1">
    <location>
        <begin position="39"/>
        <end position="57"/>
    </location>
</feature>
<name>A0A8H5D4K9_9AGAR</name>
<evidence type="ECO:0000313" key="2">
    <source>
        <dbReference type="EMBL" id="KAF5352989.1"/>
    </source>
</evidence>
<keyword evidence="3" id="KW-1185">Reference proteome</keyword>
<organism evidence="2 3">
    <name type="scientific">Tetrapyrgos nigripes</name>
    <dbReference type="NCBI Taxonomy" id="182062"/>
    <lineage>
        <taxon>Eukaryota</taxon>
        <taxon>Fungi</taxon>
        <taxon>Dikarya</taxon>
        <taxon>Basidiomycota</taxon>
        <taxon>Agaricomycotina</taxon>
        <taxon>Agaricomycetes</taxon>
        <taxon>Agaricomycetidae</taxon>
        <taxon>Agaricales</taxon>
        <taxon>Marasmiineae</taxon>
        <taxon>Marasmiaceae</taxon>
        <taxon>Tetrapyrgos</taxon>
    </lineage>
</organism>
<sequence length="266" mass="29746">MDCGGLHIFREISLVLSEVIVSVLLTLRIYAIYGCNKRVLGFMVLVAAILIGLALQFRSHLWAAIRIWIISLKEAAAWEALFVYDSLLFAMIIIKGYKNKRSMERMPLLHMILRDGAIYFAVMALANLANIFTFYFAGVREASTLIAAKIKMFSFSALYKGGLSTFSSATSVTMISRLTLNLRANTKVQGNLQTFDNVYFSTLHFEPGQGEGHPSTSHEQSVSSQVPNVHCAGIHLEGMRFEHSQIERTVFHQSMMDEDPAMKIAP</sequence>
<feature type="transmembrane region" description="Helical" evidence="1">
    <location>
        <begin position="12"/>
        <end position="32"/>
    </location>
</feature>
<dbReference type="EMBL" id="JAACJM010000065">
    <property type="protein sequence ID" value="KAF5352989.1"/>
    <property type="molecule type" value="Genomic_DNA"/>
</dbReference>
<gene>
    <name evidence="2" type="ORF">D9758_007966</name>
</gene>
<dbReference type="OrthoDB" id="2686513at2759"/>
<proteinExistence type="predicted"/>
<feature type="transmembrane region" description="Helical" evidence="1">
    <location>
        <begin position="77"/>
        <end position="97"/>
    </location>
</feature>
<evidence type="ECO:0000313" key="3">
    <source>
        <dbReference type="Proteomes" id="UP000559256"/>
    </source>
</evidence>
<comment type="caution">
    <text evidence="2">The sequence shown here is derived from an EMBL/GenBank/DDBJ whole genome shotgun (WGS) entry which is preliminary data.</text>
</comment>
<keyword evidence="1" id="KW-0472">Membrane</keyword>
<feature type="transmembrane region" description="Helical" evidence="1">
    <location>
        <begin position="117"/>
        <end position="137"/>
    </location>
</feature>
<protein>
    <submittedName>
        <fullName evidence="2">Uncharacterized protein</fullName>
    </submittedName>
</protein>
<accession>A0A8H5D4K9</accession>
<evidence type="ECO:0000256" key="1">
    <source>
        <dbReference type="SAM" id="Phobius"/>
    </source>
</evidence>